<sequence length="402" mass="45476">MSEVIGAASSVTAVINNIITLISYVKDVSNAPEEMIQISKELEYLRIYLTAIKELMSLSPENDPWLETLKRLFPPPDDARDDVPGGLFKELTELFKELDKKLVIDPPQWKKVKKRLLWTLTKTSVEEDLQKIERFKTLVMSAVQLDDVKLSHAIKDMVADLKGTFDGFIRKTEQLQMRTEDAEMEKWLTAGYVDYKSIQEQTLKKCTEGTGQRFLTSPVFLNWKDGPSATCLWCPGQPGAGKSVLASIIVEDLETLVSPRKALVLCIFCDYEEPATTQTIVCSLLKQTIQSQGLSSHSKSVYIEECVNNGRRQPSDLTLSDTLSKQLRSYKGHVYIVLDALDEFNDDDGGQGQLIDTLRSLGDNVRVSDRFHKQDQTTQRDSHFGQALYVVRRFALRRLSLS</sequence>
<dbReference type="EMBL" id="JAUEPS010000101">
    <property type="protein sequence ID" value="KAK0438142.1"/>
    <property type="molecule type" value="Genomic_DNA"/>
</dbReference>
<evidence type="ECO:0000259" key="2">
    <source>
        <dbReference type="Pfam" id="PF24883"/>
    </source>
</evidence>
<dbReference type="AlphaFoldDB" id="A0AA39JBP8"/>
<dbReference type="EMBL" id="JAUEPS010000091">
    <property type="protein sequence ID" value="KAK0439050.1"/>
    <property type="molecule type" value="Genomic_DNA"/>
</dbReference>
<dbReference type="Proteomes" id="UP001175211">
    <property type="component" value="Unassembled WGS sequence"/>
</dbReference>
<name>A0AA39JBP8_ARMTA</name>
<evidence type="ECO:0000256" key="1">
    <source>
        <dbReference type="ARBA" id="ARBA00022737"/>
    </source>
</evidence>
<dbReference type="Pfam" id="PF24883">
    <property type="entry name" value="NPHP3_N"/>
    <property type="match status" value="1"/>
</dbReference>
<accession>A0AA39JBP8</accession>
<dbReference type="InterPro" id="IPR027417">
    <property type="entry name" value="P-loop_NTPase"/>
</dbReference>
<evidence type="ECO:0000313" key="3">
    <source>
        <dbReference type="EMBL" id="KAK0438142.1"/>
    </source>
</evidence>
<evidence type="ECO:0000313" key="5">
    <source>
        <dbReference type="Proteomes" id="UP001175211"/>
    </source>
</evidence>
<dbReference type="GeneID" id="85362073"/>
<dbReference type="PANTHER" id="PTHR10039">
    <property type="entry name" value="AMELOGENIN"/>
    <property type="match status" value="1"/>
</dbReference>
<proteinExistence type="predicted"/>
<gene>
    <name evidence="4" type="ORF">EV420DRAFT_1651193</name>
    <name evidence="3" type="ORF">EV420DRAFT_1651587</name>
</gene>
<organism evidence="4 5">
    <name type="scientific">Armillaria tabescens</name>
    <name type="common">Ringless honey mushroom</name>
    <name type="synonym">Agaricus tabescens</name>
    <dbReference type="NCBI Taxonomy" id="1929756"/>
    <lineage>
        <taxon>Eukaryota</taxon>
        <taxon>Fungi</taxon>
        <taxon>Dikarya</taxon>
        <taxon>Basidiomycota</taxon>
        <taxon>Agaricomycotina</taxon>
        <taxon>Agaricomycetes</taxon>
        <taxon>Agaricomycetidae</taxon>
        <taxon>Agaricales</taxon>
        <taxon>Marasmiineae</taxon>
        <taxon>Physalacriaceae</taxon>
        <taxon>Desarmillaria</taxon>
    </lineage>
</organism>
<dbReference type="RefSeq" id="XP_060323120.1">
    <property type="nucleotide sequence ID" value="XM_060478525.1"/>
</dbReference>
<protein>
    <recommendedName>
        <fullName evidence="2">Nephrocystin 3-like N-terminal domain-containing protein</fullName>
    </recommendedName>
</protein>
<reference evidence="4" key="1">
    <citation type="submission" date="2023-06" db="EMBL/GenBank/DDBJ databases">
        <authorList>
            <consortium name="Lawrence Berkeley National Laboratory"/>
            <person name="Ahrendt S."/>
            <person name="Sahu N."/>
            <person name="Indic B."/>
            <person name="Wong-Bajracharya J."/>
            <person name="Merenyi Z."/>
            <person name="Ke H.-M."/>
            <person name="Monk M."/>
            <person name="Kocsube S."/>
            <person name="Drula E."/>
            <person name="Lipzen A."/>
            <person name="Balint B."/>
            <person name="Henrissat B."/>
            <person name="Andreopoulos B."/>
            <person name="Martin F.M."/>
            <person name="Harder C.B."/>
            <person name="Rigling D."/>
            <person name="Ford K.L."/>
            <person name="Foster G.D."/>
            <person name="Pangilinan J."/>
            <person name="Papanicolaou A."/>
            <person name="Barry K."/>
            <person name="LaButti K."/>
            <person name="Viragh M."/>
            <person name="Koriabine M."/>
            <person name="Yan M."/>
            <person name="Riley R."/>
            <person name="Champramary S."/>
            <person name="Plett K.L."/>
            <person name="Tsai I.J."/>
            <person name="Slot J."/>
            <person name="Sipos G."/>
            <person name="Plett J."/>
            <person name="Nagy L.G."/>
            <person name="Grigoriev I.V."/>
        </authorList>
    </citation>
    <scope>NUCLEOTIDE SEQUENCE</scope>
    <source>
        <strain evidence="4">CCBAS 213</strain>
    </source>
</reference>
<dbReference type="InterPro" id="IPR056884">
    <property type="entry name" value="NPHP3-like_N"/>
</dbReference>
<evidence type="ECO:0000313" key="4">
    <source>
        <dbReference type="EMBL" id="KAK0439050.1"/>
    </source>
</evidence>
<dbReference type="SUPFAM" id="SSF52540">
    <property type="entry name" value="P-loop containing nucleoside triphosphate hydrolases"/>
    <property type="match status" value="1"/>
</dbReference>
<keyword evidence="1" id="KW-0677">Repeat</keyword>
<keyword evidence="5" id="KW-1185">Reference proteome</keyword>
<dbReference type="Gene3D" id="3.40.50.300">
    <property type="entry name" value="P-loop containing nucleotide triphosphate hydrolases"/>
    <property type="match status" value="1"/>
</dbReference>
<feature type="domain" description="Nephrocystin 3-like N-terminal" evidence="2">
    <location>
        <begin position="209"/>
        <end position="361"/>
    </location>
</feature>
<comment type="caution">
    <text evidence="4">The sequence shown here is derived from an EMBL/GenBank/DDBJ whole genome shotgun (WGS) entry which is preliminary data.</text>
</comment>